<keyword evidence="13 19" id="KW-0448">Lipopolysaccharide biosynthesis</keyword>
<dbReference type="KEGG" id="pdis:D8B20_20965"/>
<dbReference type="GO" id="GO:0009245">
    <property type="term" value="P:lipid A biosynthetic process"/>
    <property type="evidence" value="ECO:0007669"/>
    <property type="project" value="UniProtKB-UniRule"/>
</dbReference>
<keyword evidence="14 19" id="KW-1133">Transmembrane helix</keyword>
<evidence type="ECO:0000256" key="2">
    <source>
        <dbReference type="ARBA" id="ARBA00005200"/>
    </source>
</evidence>
<accession>A0A518XJM8</accession>
<evidence type="ECO:0000256" key="3">
    <source>
        <dbReference type="ARBA" id="ARBA00010814"/>
    </source>
</evidence>
<keyword evidence="16 19" id="KW-0472">Membrane</keyword>
<geneLocation type="plasmid" evidence="21 22">
    <name>unnamed2</name>
</geneLocation>
<evidence type="ECO:0000256" key="18">
    <source>
        <dbReference type="ARBA" id="ARBA00034054"/>
    </source>
</evidence>
<comment type="caution">
    <text evidence="19">Lacks conserved residue(s) required for the propagation of feature annotation.</text>
</comment>
<feature type="transmembrane region" description="Helical" evidence="19">
    <location>
        <begin position="81"/>
        <end position="101"/>
    </location>
</feature>
<dbReference type="GO" id="GO:0005886">
    <property type="term" value="C:plasma membrane"/>
    <property type="evidence" value="ECO:0007669"/>
    <property type="project" value="UniProtKB-SubCell"/>
</dbReference>
<keyword evidence="21" id="KW-0614">Plasmid</keyword>
<keyword evidence="6 19" id="KW-1003">Cell membrane</keyword>
<dbReference type="OrthoDB" id="9775035at2"/>
<evidence type="ECO:0000256" key="14">
    <source>
        <dbReference type="ARBA" id="ARBA00022989"/>
    </source>
</evidence>
<evidence type="ECO:0000256" key="7">
    <source>
        <dbReference type="ARBA" id="ARBA00022516"/>
    </source>
</evidence>
<sequence>MSAMKNSCLLIGLLALYYLLPLEFRGLWQPDETRYAEISREMIEHGSWISPHFFDLRYFEKPVGGYWINNIGQLLFGHSNFAVRFGSVFSTMLSALMLYWLSARIGMTRNAAIAAVIIYLTSLLVYGIGTYAVLDPMLTLWMTAAMSSYWFATEAQGRRQSICRYALFGFFCGLGFMTKGFLALAVPALVIFPWMVKQKRFTQVLIYGPVAVISAGLTCAPWAIAIHHEQPDFWNYFFWVEHIQRFAEDNAQHKAPFWYYLPVLLAGSLPWLALLPGAIKKGCQSSANTYLLSWAVIPLIFFSIAKGKLPTYILPCFAPLAMLMAQYGVELARTKSRTLQINAWINIGFGSVAVLAVFFFLAPWGIAHKPVYAPQEINKVVMAAVIFMGWALAGLFSLNGNWLRAALCPLVLALGLGYAIPDGISNTKQPGRFIDHIASNLGESRYIATNSTGVGSAIAWRMERSDIYFYHQEGELKYGLSYPDDSRRFISEVLMADWVKQHRKKGNISVVLMLGRDESIPTSLPPAETTYHEGRMLYLFYGALP</sequence>
<evidence type="ECO:0000256" key="12">
    <source>
        <dbReference type="ARBA" id="ARBA00022692"/>
    </source>
</evidence>
<keyword evidence="9 19" id="KW-0441">Lipid A biosynthesis</keyword>
<dbReference type="GO" id="GO:0006493">
    <property type="term" value="P:protein O-linked glycosylation"/>
    <property type="evidence" value="ECO:0007669"/>
    <property type="project" value="InterPro"/>
</dbReference>
<evidence type="ECO:0000259" key="20">
    <source>
        <dbReference type="Pfam" id="PF02366"/>
    </source>
</evidence>
<keyword evidence="10 19" id="KW-0328">Glycosyltransferase</keyword>
<dbReference type="GO" id="GO:0000030">
    <property type="term" value="F:mannosyltransferase activity"/>
    <property type="evidence" value="ECO:0007669"/>
    <property type="project" value="InterPro"/>
</dbReference>
<evidence type="ECO:0000256" key="1">
    <source>
        <dbReference type="ARBA" id="ARBA00004429"/>
    </source>
</evidence>
<keyword evidence="12 19" id="KW-0812">Transmembrane</keyword>
<evidence type="ECO:0000256" key="19">
    <source>
        <dbReference type="HAMAP-Rule" id="MF_01165"/>
    </source>
</evidence>
<evidence type="ECO:0000256" key="10">
    <source>
        <dbReference type="ARBA" id="ARBA00022676"/>
    </source>
</evidence>
<evidence type="ECO:0000256" key="8">
    <source>
        <dbReference type="ARBA" id="ARBA00022519"/>
    </source>
</evidence>
<dbReference type="PANTHER" id="PTHR33908">
    <property type="entry name" value="MANNOSYLTRANSFERASE YKCB-RELATED"/>
    <property type="match status" value="1"/>
</dbReference>
<evidence type="ECO:0000256" key="4">
    <source>
        <dbReference type="ARBA" id="ARBA00012056"/>
    </source>
</evidence>
<evidence type="ECO:0000256" key="17">
    <source>
        <dbReference type="ARBA" id="ARBA00025446"/>
    </source>
</evidence>
<dbReference type="Pfam" id="PF02366">
    <property type="entry name" value="PMT"/>
    <property type="match status" value="1"/>
</dbReference>
<evidence type="ECO:0000256" key="15">
    <source>
        <dbReference type="ARBA" id="ARBA00023098"/>
    </source>
</evidence>
<dbReference type="InterPro" id="IPR050297">
    <property type="entry name" value="LipidA_mod_glycosyltrf_83"/>
</dbReference>
<dbReference type="Proteomes" id="UP000319411">
    <property type="component" value="Plasmid unnamed2"/>
</dbReference>
<dbReference type="EC" id="2.4.2.43" evidence="4 19"/>
<dbReference type="GO" id="GO:0103015">
    <property type="term" value="F:4-amino-4-deoxy-L-arabinose transferase activity"/>
    <property type="evidence" value="ECO:0007669"/>
    <property type="project" value="UniProtKB-EC"/>
</dbReference>
<dbReference type="GO" id="GO:0009103">
    <property type="term" value="P:lipopolysaccharide biosynthetic process"/>
    <property type="evidence" value="ECO:0007669"/>
    <property type="project" value="UniProtKB-KW"/>
</dbReference>
<dbReference type="PANTHER" id="PTHR33908:SF3">
    <property type="entry name" value="UNDECAPRENYL PHOSPHATE-ALPHA-4-AMINO-4-DEOXY-L-ARABINOSE ARABINOSYL TRANSFERASE"/>
    <property type="match status" value="1"/>
</dbReference>
<proteinExistence type="inferred from homology"/>
<feature type="transmembrane region" description="Helical" evidence="19">
    <location>
        <begin position="257"/>
        <end position="275"/>
    </location>
</feature>
<protein>
    <recommendedName>
        <fullName evidence="5 19">Undecaprenyl phosphate-alpha-4-amino-4-deoxy-L-arabinose arabinosyl transferase</fullName>
        <ecNumber evidence="4 19">2.4.2.43</ecNumber>
    </recommendedName>
    <alternativeName>
        <fullName evidence="19">4-amino-4-deoxy-L-arabinose lipid A transferase</fullName>
    </alternativeName>
    <alternativeName>
        <fullName evidence="19">Lipid IV(A) 4-amino-4-deoxy-L-arabinosyltransferase</fullName>
    </alternativeName>
    <alternativeName>
        <fullName evidence="19">Undecaprenyl phosphate-alpha-L-Ara4N transferase</fullName>
    </alternativeName>
</protein>
<dbReference type="NCBIfam" id="NF009784">
    <property type="entry name" value="PRK13279.1"/>
    <property type="match status" value="1"/>
</dbReference>
<gene>
    <name evidence="19" type="primary">arnT</name>
    <name evidence="21" type="ORF">D8B20_20965</name>
</gene>
<comment type="pathway">
    <text evidence="2 19">Lipopolysaccharide metabolism; 4-amino-4-deoxy-beta-L-arabinose-lipid A biosynthesis.</text>
</comment>
<keyword evidence="15 19" id="KW-0443">Lipid metabolism</keyword>
<dbReference type="EMBL" id="CP032704">
    <property type="protein sequence ID" value="QDY44392.1"/>
    <property type="molecule type" value="Genomic_DNA"/>
</dbReference>
<feature type="transmembrane region" description="Helical" evidence="19">
    <location>
        <begin position="341"/>
        <end position="365"/>
    </location>
</feature>
<dbReference type="InterPro" id="IPR003342">
    <property type="entry name" value="ArnT-like_N"/>
</dbReference>
<evidence type="ECO:0000256" key="13">
    <source>
        <dbReference type="ARBA" id="ARBA00022985"/>
    </source>
</evidence>
<feature type="domain" description="ArnT-like N-terminal" evidence="20">
    <location>
        <begin position="13"/>
        <end position="237"/>
    </location>
</feature>
<dbReference type="InterPro" id="IPR022839">
    <property type="entry name" value="ArnT"/>
</dbReference>
<keyword evidence="22" id="KW-1185">Reference proteome</keyword>
<evidence type="ECO:0000256" key="16">
    <source>
        <dbReference type="ARBA" id="ARBA00023136"/>
    </source>
</evidence>
<feature type="transmembrane region" description="Helical" evidence="19">
    <location>
        <begin position="165"/>
        <end position="192"/>
    </location>
</feature>
<comment type="similarity">
    <text evidence="3 19">Belongs to the glycosyltransferase 83 family.</text>
</comment>
<evidence type="ECO:0000313" key="21">
    <source>
        <dbReference type="EMBL" id="QDY44392.1"/>
    </source>
</evidence>
<dbReference type="GO" id="GO:0010041">
    <property type="term" value="P:response to iron(III) ion"/>
    <property type="evidence" value="ECO:0007669"/>
    <property type="project" value="TreeGrafter"/>
</dbReference>
<keyword evidence="11 19" id="KW-0808">Transferase</keyword>
<organism evidence="21 22">
    <name type="scientific">Candidatus Pantoea soli</name>
    <dbReference type="NCBI Taxonomy" id="3098669"/>
    <lineage>
        <taxon>Bacteria</taxon>
        <taxon>Pseudomonadati</taxon>
        <taxon>Pseudomonadota</taxon>
        <taxon>Gammaproteobacteria</taxon>
        <taxon>Enterobacterales</taxon>
        <taxon>Erwiniaceae</taxon>
        <taxon>Pantoea</taxon>
    </lineage>
</organism>
<feature type="transmembrane region" description="Helical" evidence="19">
    <location>
        <begin position="204"/>
        <end position="224"/>
    </location>
</feature>
<keyword evidence="7 19" id="KW-0444">Lipid biosynthesis</keyword>
<dbReference type="UniPathway" id="UPA00037"/>
<name>A0A518XJM8_9GAMM</name>
<evidence type="ECO:0000313" key="22">
    <source>
        <dbReference type="Proteomes" id="UP000319411"/>
    </source>
</evidence>
<evidence type="ECO:0000256" key="11">
    <source>
        <dbReference type="ARBA" id="ARBA00022679"/>
    </source>
</evidence>
<comment type="subcellular location">
    <subcellularLocation>
        <location evidence="1">Cell inner membrane</location>
        <topology evidence="1">Multi-pass membrane protein</topology>
    </subcellularLocation>
    <subcellularLocation>
        <location evidence="19">Cell membrane</location>
        <topology evidence="19">Multi-pass membrane protein</topology>
    </subcellularLocation>
</comment>
<reference evidence="21 22" key="1">
    <citation type="submission" date="2018-10" db="EMBL/GenBank/DDBJ databases">
        <title>Genome Sequencing of Pantoea dispersa DSM 32899.</title>
        <authorList>
            <person name="Nawrath M."/>
            <person name="Ottenheim C."/>
            <person name="Wilm A."/>
            <person name="Zimmermann W."/>
            <person name="Wu J.C."/>
        </authorList>
    </citation>
    <scope>NUCLEOTIDE SEQUENCE [LARGE SCALE GENOMIC DNA]</scope>
    <source>
        <strain evidence="21 22">DSM 32899</strain>
        <plasmid evidence="21 22">unnamed2</plasmid>
    </source>
</reference>
<evidence type="ECO:0000256" key="5">
    <source>
        <dbReference type="ARBA" id="ARBA00015532"/>
    </source>
</evidence>
<feature type="transmembrane region" description="Helical" evidence="19">
    <location>
        <begin position="287"/>
        <end position="305"/>
    </location>
</feature>
<comment type="catalytic activity">
    <reaction evidence="18 19">
        <text>4-amino-4-deoxy-alpha-L-arabinopyranosyl di-trans,octa-cis-undecaprenyl phosphate + lipid IVA = lipid IIA + di-trans,octa-cis-undecaprenyl phosphate.</text>
        <dbReference type="EC" id="2.4.2.43"/>
    </reaction>
</comment>
<keyword evidence="8" id="KW-0997">Cell inner membrane</keyword>
<dbReference type="RefSeq" id="WP_145891939.1">
    <property type="nucleotide sequence ID" value="NZ_CP032704.1"/>
</dbReference>
<evidence type="ECO:0000256" key="9">
    <source>
        <dbReference type="ARBA" id="ARBA00022556"/>
    </source>
</evidence>
<feature type="transmembrane region" description="Helical" evidence="19">
    <location>
        <begin position="113"/>
        <end position="134"/>
    </location>
</feature>
<feature type="transmembrane region" description="Helical" evidence="19">
    <location>
        <begin position="377"/>
        <end position="395"/>
    </location>
</feature>
<feature type="transmembrane region" description="Helical" evidence="19">
    <location>
        <begin position="311"/>
        <end position="329"/>
    </location>
</feature>
<comment type="function">
    <text evidence="17 19">Catalyzes the transfer of the L-Ara4N moiety of the glycolipid undecaprenyl phosphate-alpha-L-Ara4N to lipid A. The modified arabinose is attached to lipid A and is required for resistance to polymyxin and cationic antimicrobial peptides.</text>
</comment>
<dbReference type="AlphaFoldDB" id="A0A518XJM8"/>
<evidence type="ECO:0000256" key="6">
    <source>
        <dbReference type="ARBA" id="ARBA00022475"/>
    </source>
</evidence>
<dbReference type="HAMAP" id="MF_01165">
    <property type="entry name" value="ArnT_transfer"/>
    <property type="match status" value="1"/>
</dbReference>